<keyword evidence="12 18" id="KW-0472">Membrane</keyword>
<comment type="pathway">
    <text evidence="2">Phospholipid metabolism; phosphatidylglycerol biosynthesis; phosphatidylglycerol from CDP-diacylglycerol: step 1/2.</text>
</comment>
<dbReference type="PANTHER" id="PTHR14269">
    <property type="entry name" value="CDP-DIACYLGLYCEROL--GLYCEROL-3-PHOSPHATE 3-PHOSPHATIDYLTRANSFERASE-RELATED"/>
    <property type="match status" value="1"/>
</dbReference>
<keyword evidence="9 18" id="KW-0812">Transmembrane</keyword>
<keyword evidence="7" id="KW-0444">Lipid biosynthesis</keyword>
<dbReference type="GO" id="GO:0008444">
    <property type="term" value="F:CDP-diacylglycerol-glycerol-3-phosphate 3-phosphatidyltransferase activity"/>
    <property type="evidence" value="ECO:0007669"/>
    <property type="project" value="UniProtKB-UniRule"/>
</dbReference>
<keyword evidence="8 17" id="KW-0808">Transferase</keyword>
<dbReference type="EMBL" id="FMTS01000001">
    <property type="protein sequence ID" value="SCW43473.1"/>
    <property type="molecule type" value="Genomic_DNA"/>
</dbReference>
<evidence type="ECO:0000256" key="8">
    <source>
        <dbReference type="ARBA" id="ARBA00022679"/>
    </source>
</evidence>
<keyword evidence="11" id="KW-0443">Lipid metabolism</keyword>
<evidence type="ECO:0000256" key="10">
    <source>
        <dbReference type="ARBA" id="ARBA00022989"/>
    </source>
</evidence>
<dbReference type="PANTHER" id="PTHR14269:SF62">
    <property type="entry name" value="CDP-DIACYLGLYCEROL--GLYCEROL-3-PHOSPHATE 3-PHOSPHATIDYLTRANSFERASE 1, CHLOROPLASTIC"/>
    <property type="match status" value="1"/>
</dbReference>
<keyword evidence="13" id="KW-0594">Phospholipid biosynthesis</keyword>
<evidence type="ECO:0000256" key="3">
    <source>
        <dbReference type="ARBA" id="ARBA00005189"/>
    </source>
</evidence>
<comment type="similarity">
    <text evidence="4 17">Belongs to the CDP-alcohol phosphatidyltransferase class-I family.</text>
</comment>
<evidence type="ECO:0000313" key="19">
    <source>
        <dbReference type="EMBL" id="SCW43473.1"/>
    </source>
</evidence>
<evidence type="ECO:0000256" key="16">
    <source>
        <dbReference type="NCBIfam" id="TIGR00560"/>
    </source>
</evidence>
<feature type="transmembrane region" description="Helical" evidence="18">
    <location>
        <begin position="81"/>
        <end position="102"/>
    </location>
</feature>
<evidence type="ECO:0000256" key="4">
    <source>
        <dbReference type="ARBA" id="ARBA00010441"/>
    </source>
</evidence>
<evidence type="ECO:0000256" key="2">
    <source>
        <dbReference type="ARBA" id="ARBA00005042"/>
    </source>
</evidence>
<dbReference type="RefSeq" id="WP_090644840.1">
    <property type="nucleotide sequence ID" value="NZ_CBCRYE010000001.1"/>
</dbReference>
<feature type="transmembrane region" description="Helical" evidence="18">
    <location>
        <begin position="147"/>
        <end position="166"/>
    </location>
</feature>
<evidence type="ECO:0000256" key="15">
    <source>
        <dbReference type="ARBA" id="ARBA00048586"/>
    </source>
</evidence>
<feature type="transmembrane region" description="Helical" evidence="18">
    <location>
        <begin position="178"/>
        <end position="201"/>
    </location>
</feature>
<evidence type="ECO:0000256" key="9">
    <source>
        <dbReference type="ARBA" id="ARBA00022692"/>
    </source>
</evidence>
<dbReference type="GO" id="GO:0046474">
    <property type="term" value="P:glycerophospholipid biosynthetic process"/>
    <property type="evidence" value="ECO:0007669"/>
    <property type="project" value="TreeGrafter"/>
</dbReference>
<dbReference type="EC" id="2.7.8.5" evidence="5 16"/>
<protein>
    <recommendedName>
        <fullName evidence="6 16">CDP-diacylglycerol--glycerol-3-phosphate 3-phosphatidyltransferase</fullName>
        <ecNumber evidence="5 16">2.7.8.5</ecNumber>
    </recommendedName>
</protein>
<dbReference type="Gene3D" id="1.20.120.1760">
    <property type="match status" value="1"/>
</dbReference>
<evidence type="ECO:0000256" key="1">
    <source>
        <dbReference type="ARBA" id="ARBA00004141"/>
    </source>
</evidence>
<dbReference type="Pfam" id="PF01066">
    <property type="entry name" value="CDP-OH_P_transf"/>
    <property type="match status" value="1"/>
</dbReference>
<dbReference type="PIRSF" id="PIRSF000847">
    <property type="entry name" value="Phos_ph_gly_syn"/>
    <property type="match status" value="1"/>
</dbReference>
<gene>
    <name evidence="19" type="ORF">SAMN02927928_1203</name>
</gene>
<dbReference type="PROSITE" id="PS00379">
    <property type="entry name" value="CDP_ALCOHOL_P_TRANSF"/>
    <property type="match status" value="1"/>
</dbReference>
<dbReference type="STRING" id="260084.SAMN02927928_1203"/>
<evidence type="ECO:0000256" key="14">
    <source>
        <dbReference type="ARBA" id="ARBA00023264"/>
    </source>
</evidence>
<dbReference type="InterPro" id="IPR050324">
    <property type="entry name" value="CDP-alcohol_PTase-I"/>
</dbReference>
<keyword evidence="20" id="KW-1185">Reference proteome</keyword>
<dbReference type="GO" id="GO:0016020">
    <property type="term" value="C:membrane"/>
    <property type="evidence" value="ECO:0007669"/>
    <property type="project" value="UniProtKB-SubCell"/>
</dbReference>
<dbReference type="AlphaFoldDB" id="A0A1G4QFP1"/>
<name>A0A1G4QFP1_9CAUL</name>
<dbReference type="InterPro" id="IPR004570">
    <property type="entry name" value="Phosphatidylglycerol_P_synth"/>
</dbReference>
<evidence type="ECO:0000256" key="18">
    <source>
        <dbReference type="SAM" id="Phobius"/>
    </source>
</evidence>
<evidence type="ECO:0000256" key="6">
    <source>
        <dbReference type="ARBA" id="ARBA00014944"/>
    </source>
</evidence>
<comment type="catalytic activity">
    <reaction evidence="15">
        <text>a CDP-1,2-diacyl-sn-glycerol + sn-glycerol 3-phosphate = a 1,2-diacyl-sn-glycero-3-phospho-(1'-sn-glycero-3'-phosphate) + CMP + H(+)</text>
        <dbReference type="Rhea" id="RHEA:12593"/>
        <dbReference type="ChEBI" id="CHEBI:15378"/>
        <dbReference type="ChEBI" id="CHEBI:57597"/>
        <dbReference type="ChEBI" id="CHEBI:58332"/>
        <dbReference type="ChEBI" id="CHEBI:60110"/>
        <dbReference type="ChEBI" id="CHEBI:60377"/>
        <dbReference type="EC" id="2.7.8.5"/>
    </reaction>
</comment>
<feature type="transmembrane region" description="Helical" evidence="18">
    <location>
        <begin position="18"/>
        <end position="39"/>
    </location>
</feature>
<evidence type="ECO:0000256" key="17">
    <source>
        <dbReference type="RuleBase" id="RU003750"/>
    </source>
</evidence>
<dbReference type="Proteomes" id="UP000199150">
    <property type="component" value="Unassembled WGS sequence"/>
</dbReference>
<evidence type="ECO:0000256" key="11">
    <source>
        <dbReference type="ARBA" id="ARBA00023098"/>
    </source>
</evidence>
<dbReference type="NCBIfam" id="TIGR00560">
    <property type="entry name" value="pgsA"/>
    <property type="match status" value="1"/>
</dbReference>
<reference evidence="20" key="1">
    <citation type="submission" date="2016-10" db="EMBL/GenBank/DDBJ databases">
        <authorList>
            <person name="Varghese N."/>
            <person name="Submissions S."/>
        </authorList>
    </citation>
    <scope>NUCLEOTIDE SEQUENCE [LARGE SCALE GENOMIC DNA]</scope>
    <source>
        <strain evidence="20">CGMCC 1.3431</strain>
    </source>
</reference>
<accession>A0A1G4QFP1</accession>
<proteinExistence type="inferred from homology"/>
<evidence type="ECO:0000256" key="5">
    <source>
        <dbReference type="ARBA" id="ARBA00013170"/>
    </source>
</evidence>
<organism evidence="19 20">
    <name type="scientific">Asticcacaulis taihuensis</name>
    <dbReference type="NCBI Taxonomy" id="260084"/>
    <lineage>
        <taxon>Bacteria</taxon>
        <taxon>Pseudomonadati</taxon>
        <taxon>Pseudomonadota</taxon>
        <taxon>Alphaproteobacteria</taxon>
        <taxon>Caulobacterales</taxon>
        <taxon>Caulobacteraceae</taxon>
        <taxon>Asticcacaulis</taxon>
    </lineage>
</organism>
<dbReference type="InterPro" id="IPR048254">
    <property type="entry name" value="CDP_ALCOHOL_P_TRANSF_CS"/>
</dbReference>
<evidence type="ECO:0000256" key="7">
    <source>
        <dbReference type="ARBA" id="ARBA00022516"/>
    </source>
</evidence>
<keyword evidence="14" id="KW-1208">Phospholipid metabolism</keyword>
<dbReference type="OrthoDB" id="9796672at2"/>
<dbReference type="InterPro" id="IPR000462">
    <property type="entry name" value="CDP-OH_P_trans"/>
</dbReference>
<feature type="transmembrane region" description="Helical" evidence="18">
    <location>
        <begin position="51"/>
        <end position="69"/>
    </location>
</feature>
<keyword evidence="10 18" id="KW-1133">Transmembrane helix</keyword>
<evidence type="ECO:0000256" key="12">
    <source>
        <dbReference type="ARBA" id="ARBA00023136"/>
    </source>
</evidence>
<evidence type="ECO:0000313" key="20">
    <source>
        <dbReference type="Proteomes" id="UP000199150"/>
    </source>
</evidence>
<dbReference type="InterPro" id="IPR043130">
    <property type="entry name" value="CDP-OH_PTrfase_TM_dom"/>
</dbReference>
<sequence length="206" mass="22013">MTGENVNPIPNLLTGVRLVFGVVIFVLLAGMAGGIPFLNAQSDMLFGMQRWSVYVFIIAALTDLFDGILARKLHAESQLGAILDPIADKILVCGTILGVFAIHSGDPWFALPAAFILFREFAVSALRETAAAKGVKVPVSFLGKVKTTIQLIALGVLLFADAWSAFGLQPDGSTAVLMTGYALVWIAAIISLWTGIAYFIAAWKDL</sequence>
<evidence type="ECO:0000256" key="13">
    <source>
        <dbReference type="ARBA" id="ARBA00023209"/>
    </source>
</evidence>
<comment type="pathway">
    <text evidence="3">Lipid metabolism.</text>
</comment>
<comment type="subcellular location">
    <subcellularLocation>
        <location evidence="1">Membrane</location>
        <topology evidence="1">Multi-pass membrane protein</topology>
    </subcellularLocation>
</comment>